<feature type="transmembrane region" description="Helical" evidence="11">
    <location>
        <begin position="146"/>
        <end position="165"/>
    </location>
</feature>
<organism evidence="12 13">
    <name type="scientific">Thalassospira aquimaris</name>
    <dbReference type="NCBI Taxonomy" id="3037796"/>
    <lineage>
        <taxon>Bacteria</taxon>
        <taxon>Pseudomonadati</taxon>
        <taxon>Pseudomonadota</taxon>
        <taxon>Alphaproteobacteria</taxon>
        <taxon>Rhodospirillales</taxon>
        <taxon>Thalassospiraceae</taxon>
        <taxon>Thalassospira</taxon>
    </lineage>
</organism>
<dbReference type="InterPro" id="IPR001851">
    <property type="entry name" value="ABC_transp_permease"/>
</dbReference>
<keyword evidence="4" id="KW-1003">Cell membrane</keyword>
<comment type="subunit">
    <text evidence="2">The complex is composed of two ATP-binding proteins (LsrA), two transmembrane proteins (LsrC and LsrD) and a solute-binding protein (LsrB).</text>
</comment>
<feature type="transmembrane region" description="Helical" evidence="11">
    <location>
        <begin position="292"/>
        <end position="311"/>
    </location>
</feature>
<proteinExistence type="predicted"/>
<evidence type="ECO:0000256" key="2">
    <source>
        <dbReference type="ARBA" id="ARBA00011262"/>
    </source>
</evidence>
<dbReference type="Pfam" id="PF02653">
    <property type="entry name" value="BPD_transp_2"/>
    <property type="match status" value="1"/>
</dbReference>
<keyword evidence="5" id="KW-0997">Cell inner membrane</keyword>
<feature type="transmembrane region" description="Helical" evidence="11">
    <location>
        <begin position="41"/>
        <end position="61"/>
    </location>
</feature>
<dbReference type="Proteomes" id="UP001529180">
    <property type="component" value="Unassembled WGS sequence"/>
</dbReference>
<comment type="function">
    <text evidence="9">Part of the ABC transporter complex LsrABCD involved in autoinducer 2 (AI-2) import. Probably responsible for the translocation of the substrate across the membrane.</text>
</comment>
<protein>
    <recommendedName>
        <fullName evidence="10">Autoinducer 2 import system permease protein LsrD</fullName>
    </recommendedName>
</protein>
<comment type="caution">
    <text evidence="12">The sequence shown here is derived from an EMBL/GenBank/DDBJ whole genome shotgun (WGS) entry which is preliminary data.</text>
</comment>
<feature type="transmembrane region" description="Helical" evidence="11">
    <location>
        <begin position="185"/>
        <end position="207"/>
    </location>
</feature>
<sequence>MITEKTLKQTMTNDLPKDMSRHLPDSLNSDLRSKMMRWETLLMVFVVIAFFTNIQLSPYFLDPWSLSDATFNFTEKAIIALPMALLIIARDIDLSVASTIALASVAMGFANTMGAGPIELALIGMGVGTVAGFVNGWIITKFDIPAIVVTIGTMSLYRGIAYIVLGDEVYRSYPEGFAFFGQGYVWGVLSFEFVLFLCLAVAFGILLHKTTFGRRVYAIGNNPTAALFSGINVKRHRLFLFTLVGLFAGVAAVLLTSRIGSTRPSIAMGWELEVITMVVLGGVNIMGGAGSIVGVFIAVFLMGLVTFGMGLMNVPGIVMSIFTGLLLILVIGTPIIWRRVLTARKMKSKSGN</sequence>
<dbReference type="PANTHER" id="PTHR32196">
    <property type="entry name" value="ABC TRANSPORTER PERMEASE PROTEIN YPHD-RELATED-RELATED"/>
    <property type="match status" value="1"/>
</dbReference>
<name>A0ABT6G9V3_9PROT</name>
<dbReference type="EMBL" id="JARSBO010000003">
    <property type="protein sequence ID" value="MDG4718828.1"/>
    <property type="molecule type" value="Genomic_DNA"/>
</dbReference>
<keyword evidence="8 11" id="KW-0472">Membrane</keyword>
<dbReference type="RefSeq" id="WP_220151680.1">
    <property type="nucleotide sequence ID" value="NZ_JARSBO010000003.1"/>
</dbReference>
<evidence type="ECO:0000256" key="11">
    <source>
        <dbReference type="SAM" id="Phobius"/>
    </source>
</evidence>
<evidence type="ECO:0000256" key="1">
    <source>
        <dbReference type="ARBA" id="ARBA00004651"/>
    </source>
</evidence>
<evidence type="ECO:0000256" key="10">
    <source>
        <dbReference type="ARBA" id="ARBA00039381"/>
    </source>
</evidence>
<evidence type="ECO:0000313" key="12">
    <source>
        <dbReference type="EMBL" id="MDG4718828.1"/>
    </source>
</evidence>
<evidence type="ECO:0000256" key="3">
    <source>
        <dbReference type="ARBA" id="ARBA00022448"/>
    </source>
</evidence>
<evidence type="ECO:0000313" key="13">
    <source>
        <dbReference type="Proteomes" id="UP001529180"/>
    </source>
</evidence>
<accession>A0ABT6G9V3</accession>
<keyword evidence="13" id="KW-1185">Reference proteome</keyword>
<gene>
    <name evidence="12" type="ORF">P7680_07445</name>
</gene>
<evidence type="ECO:0000256" key="6">
    <source>
        <dbReference type="ARBA" id="ARBA00022692"/>
    </source>
</evidence>
<dbReference type="PANTHER" id="PTHR32196:SF71">
    <property type="entry name" value="AUTOINDUCER 2 IMPORT SYSTEM PERMEASE PROTEIN LSRD"/>
    <property type="match status" value="1"/>
</dbReference>
<feature type="transmembrane region" description="Helical" evidence="11">
    <location>
        <begin position="317"/>
        <end position="337"/>
    </location>
</feature>
<feature type="transmembrane region" description="Helical" evidence="11">
    <location>
        <begin position="96"/>
        <end position="114"/>
    </location>
</feature>
<comment type="subcellular location">
    <subcellularLocation>
        <location evidence="1">Cell membrane</location>
        <topology evidence="1">Multi-pass membrane protein</topology>
    </subcellularLocation>
</comment>
<keyword evidence="3" id="KW-0813">Transport</keyword>
<keyword evidence="7 11" id="KW-1133">Transmembrane helix</keyword>
<feature type="transmembrane region" description="Helical" evidence="11">
    <location>
        <begin position="238"/>
        <end position="260"/>
    </location>
</feature>
<feature type="transmembrane region" description="Helical" evidence="11">
    <location>
        <begin position="120"/>
        <end position="139"/>
    </location>
</feature>
<evidence type="ECO:0000256" key="9">
    <source>
        <dbReference type="ARBA" id="ARBA00025439"/>
    </source>
</evidence>
<dbReference type="CDD" id="cd06579">
    <property type="entry name" value="TM_PBP1_transp_AraH_like"/>
    <property type="match status" value="1"/>
</dbReference>
<evidence type="ECO:0000256" key="4">
    <source>
        <dbReference type="ARBA" id="ARBA00022475"/>
    </source>
</evidence>
<evidence type="ECO:0000256" key="5">
    <source>
        <dbReference type="ARBA" id="ARBA00022519"/>
    </source>
</evidence>
<keyword evidence="6 11" id="KW-0812">Transmembrane</keyword>
<feature type="transmembrane region" description="Helical" evidence="11">
    <location>
        <begin position="73"/>
        <end position="89"/>
    </location>
</feature>
<evidence type="ECO:0000256" key="7">
    <source>
        <dbReference type="ARBA" id="ARBA00022989"/>
    </source>
</evidence>
<reference evidence="12 13" key="1">
    <citation type="submission" date="2023-03" db="EMBL/GenBank/DDBJ databases">
        <title>Strain FZY0004 represents a novel species in the genus Thalassospira isolated from seawater.</title>
        <authorList>
            <person name="Fu Z.-Y."/>
        </authorList>
    </citation>
    <scope>NUCLEOTIDE SEQUENCE [LARGE SCALE GENOMIC DNA]</scope>
    <source>
        <strain evidence="12 13">FZY0004</strain>
    </source>
</reference>
<evidence type="ECO:0000256" key="8">
    <source>
        <dbReference type="ARBA" id="ARBA00023136"/>
    </source>
</evidence>